<accession>A0AAD4BA69</accession>
<dbReference type="AlphaFoldDB" id="A0AAD4BA69"/>
<keyword evidence="4" id="KW-1185">Reference proteome</keyword>
<evidence type="ECO:0000313" key="2">
    <source>
        <dbReference type="EMBL" id="KAF8414602.1"/>
    </source>
</evidence>
<evidence type="ECO:0000313" key="1">
    <source>
        <dbReference type="EMBL" id="KAF8414566.1"/>
    </source>
</evidence>
<evidence type="ECO:0000313" key="4">
    <source>
        <dbReference type="Proteomes" id="UP001194468"/>
    </source>
</evidence>
<proteinExistence type="predicted"/>
<name>A0AAD4BA69_BOLED</name>
<reference evidence="1" key="1">
    <citation type="submission" date="2019-10" db="EMBL/GenBank/DDBJ databases">
        <authorList>
            <consortium name="DOE Joint Genome Institute"/>
            <person name="Kuo A."/>
            <person name="Miyauchi S."/>
            <person name="Kiss E."/>
            <person name="Drula E."/>
            <person name="Kohler A."/>
            <person name="Sanchez-Garcia M."/>
            <person name="Andreopoulos B."/>
            <person name="Barry K.W."/>
            <person name="Bonito G."/>
            <person name="Buee M."/>
            <person name="Carver A."/>
            <person name="Chen C."/>
            <person name="Cichocki N."/>
            <person name="Clum A."/>
            <person name="Culley D."/>
            <person name="Crous P.W."/>
            <person name="Fauchery L."/>
            <person name="Girlanda M."/>
            <person name="Hayes R."/>
            <person name="Keri Z."/>
            <person name="LaButti K."/>
            <person name="Lipzen A."/>
            <person name="Lombard V."/>
            <person name="Magnuson J."/>
            <person name="Maillard F."/>
            <person name="Morin E."/>
            <person name="Murat C."/>
            <person name="Nolan M."/>
            <person name="Ohm R."/>
            <person name="Pangilinan J."/>
            <person name="Pereira M."/>
            <person name="Perotto S."/>
            <person name="Peter M."/>
            <person name="Riley R."/>
            <person name="Sitrit Y."/>
            <person name="Stielow B."/>
            <person name="Szollosi G."/>
            <person name="Zifcakova L."/>
            <person name="Stursova M."/>
            <person name="Spatafora J.W."/>
            <person name="Tedersoo L."/>
            <person name="Vaario L.-M."/>
            <person name="Yamada A."/>
            <person name="Yan M."/>
            <person name="Wang P."/>
            <person name="Xu J."/>
            <person name="Bruns T."/>
            <person name="Baldrian P."/>
            <person name="Vilgalys R."/>
            <person name="Henrissat B."/>
            <person name="Grigoriev I.V."/>
            <person name="Hibbett D."/>
            <person name="Nagy L.G."/>
            <person name="Martin F.M."/>
        </authorList>
    </citation>
    <scope>NUCLEOTIDE SEQUENCE</scope>
    <source>
        <strain evidence="1">BED1</strain>
    </source>
</reference>
<organism evidence="1 4">
    <name type="scientific">Boletus edulis BED1</name>
    <dbReference type="NCBI Taxonomy" id="1328754"/>
    <lineage>
        <taxon>Eukaryota</taxon>
        <taxon>Fungi</taxon>
        <taxon>Dikarya</taxon>
        <taxon>Basidiomycota</taxon>
        <taxon>Agaricomycotina</taxon>
        <taxon>Agaricomycetes</taxon>
        <taxon>Agaricomycetidae</taxon>
        <taxon>Boletales</taxon>
        <taxon>Boletineae</taxon>
        <taxon>Boletaceae</taxon>
        <taxon>Boletoideae</taxon>
        <taxon>Boletus</taxon>
    </lineage>
</organism>
<comment type="caution">
    <text evidence="1">The sequence shown here is derived from an EMBL/GenBank/DDBJ whole genome shotgun (WGS) entry which is preliminary data.</text>
</comment>
<feature type="non-terminal residue" evidence="1">
    <location>
        <position position="1"/>
    </location>
</feature>
<dbReference type="Proteomes" id="UP001194468">
    <property type="component" value="Unassembled WGS sequence"/>
</dbReference>
<gene>
    <name evidence="3" type="ORF">L210DRAFT_3429348</name>
    <name evidence="2" type="ORF">L210DRAFT_3434474</name>
    <name evidence="1" type="ORF">L210DRAFT_3434752</name>
</gene>
<reference evidence="1" key="2">
    <citation type="journal article" date="2020" name="Nat. Commun.">
        <title>Large-scale genome sequencing of mycorrhizal fungi provides insights into the early evolution of symbiotic traits.</title>
        <authorList>
            <person name="Miyauchi S."/>
            <person name="Kiss E."/>
            <person name="Kuo A."/>
            <person name="Drula E."/>
            <person name="Kohler A."/>
            <person name="Sanchez-Garcia M."/>
            <person name="Morin E."/>
            <person name="Andreopoulos B."/>
            <person name="Barry K.W."/>
            <person name="Bonito G."/>
            <person name="Buee M."/>
            <person name="Carver A."/>
            <person name="Chen C."/>
            <person name="Cichocki N."/>
            <person name="Clum A."/>
            <person name="Culley D."/>
            <person name="Crous P.W."/>
            <person name="Fauchery L."/>
            <person name="Girlanda M."/>
            <person name="Hayes R.D."/>
            <person name="Keri Z."/>
            <person name="LaButti K."/>
            <person name="Lipzen A."/>
            <person name="Lombard V."/>
            <person name="Magnuson J."/>
            <person name="Maillard F."/>
            <person name="Murat C."/>
            <person name="Nolan M."/>
            <person name="Ohm R.A."/>
            <person name="Pangilinan J."/>
            <person name="Pereira M.F."/>
            <person name="Perotto S."/>
            <person name="Peter M."/>
            <person name="Pfister S."/>
            <person name="Riley R."/>
            <person name="Sitrit Y."/>
            <person name="Stielow J.B."/>
            <person name="Szollosi G."/>
            <person name="Zifcakova L."/>
            <person name="Stursova M."/>
            <person name="Spatafora J.W."/>
            <person name="Tedersoo L."/>
            <person name="Vaario L.M."/>
            <person name="Yamada A."/>
            <person name="Yan M."/>
            <person name="Wang P."/>
            <person name="Xu J."/>
            <person name="Bruns T."/>
            <person name="Baldrian P."/>
            <person name="Vilgalys R."/>
            <person name="Dunand C."/>
            <person name="Henrissat B."/>
            <person name="Grigoriev I.V."/>
            <person name="Hibbett D."/>
            <person name="Nagy L.G."/>
            <person name="Martin F.M."/>
        </authorList>
    </citation>
    <scope>NUCLEOTIDE SEQUENCE</scope>
    <source>
        <strain evidence="1">BED1</strain>
    </source>
</reference>
<protein>
    <submittedName>
        <fullName evidence="1">Uncharacterized protein</fullName>
    </submittedName>
</protein>
<dbReference type="EMBL" id="WHUW01000483">
    <property type="protein sequence ID" value="KAF8414566.1"/>
    <property type="molecule type" value="Genomic_DNA"/>
</dbReference>
<dbReference type="EMBL" id="WHUW01000469">
    <property type="protein sequence ID" value="KAF8414602.1"/>
    <property type="molecule type" value="Genomic_DNA"/>
</dbReference>
<dbReference type="EMBL" id="WHUW01000255">
    <property type="protein sequence ID" value="KAF8416469.1"/>
    <property type="molecule type" value="Genomic_DNA"/>
</dbReference>
<evidence type="ECO:0000313" key="3">
    <source>
        <dbReference type="EMBL" id="KAF8416469.1"/>
    </source>
</evidence>
<sequence length="132" mass="14751">KVVDIELGGQEVITIGLDNLDPNPDGVLDLLKEGQCRVSVWAKLAGGCWRRGYLSAAERIAHSAIKCTWLDGLIQMAQWHSHLQYMRYLANIQIARAQKVPKLILPDARKHLTFIRIVVDKLAGVRSKTAIL</sequence>